<dbReference type="EC" id="1.4.3.5" evidence="5"/>
<dbReference type="PANTHER" id="PTHR10851">
    <property type="entry name" value="PYRIDOXINE-5-PHOSPHATE OXIDASE"/>
    <property type="match status" value="1"/>
</dbReference>
<dbReference type="Pfam" id="PF10590">
    <property type="entry name" value="PNP_phzG_C"/>
    <property type="match status" value="1"/>
</dbReference>
<comment type="catalytic activity">
    <reaction evidence="5">
        <text>pyridoxamine 5'-phosphate + O2 + H2O = pyridoxal 5'-phosphate + H2O2 + NH4(+)</text>
        <dbReference type="Rhea" id="RHEA:15817"/>
        <dbReference type="ChEBI" id="CHEBI:15377"/>
        <dbReference type="ChEBI" id="CHEBI:15379"/>
        <dbReference type="ChEBI" id="CHEBI:16240"/>
        <dbReference type="ChEBI" id="CHEBI:28938"/>
        <dbReference type="ChEBI" id="CHEBI:58451"/>
        <dbReference type="ChEBI" id="CHEBI:597326"/>
        <dbReference type="EC" id="1.4.3.5"/>
    </reaction>
</comment>
<organism evidence="8 9">
    <name type="scientific">Methylophaga thalassica</name>
    <dbReference type="NCBI Taxonomy" id="40223"/>
    <lineage>
        <taxon>Bacteria</taxon>
        <taxon>Pseudomonadati</taxon>
        <taxon>Pseudomonadota</taxon>
        <taxon>Gammaproteobacteria</taxon>
        <taxon>Thiotrichales</taxon>
        <taxon>Piscirickettsiaceae</taxon>
        <taxon>Methylophaga</taxon>
    </lineage>
</organism>
<dbReference type="InterPro" id="IPR011576">
    <property type="entry name" value="Pyridox_Oxase_N"/>
</dbReference>
<evidence type="ECO:0000313" key="9">
    <source>
        <dbReference type="Proteomes" id="UP001161423"/>
    </source>
</evidence>
<dbReference type="InterPro" id="IPR012349">
    <property type="entry name" value="Split_barrel_FMN-bd"/>
</dbReference>
<comment type="caution">
    <text evidence="5">Lacks conserved residue(s) required for the propagation of feature annotation.</text>
</comment>
<evidence type="ECO:0000256" key="2">
    <source>
        <dbReference type="ARBA" id="ARBA00022630"/>
    </source>
</evidence>
<dbReference type="PIRSF" id="PIRSF000190">
    <property type="entry name" value="Pyd_amn-ph_oxd"/>
    <property type="match status" value="1"/>
</dbReference>
<evidence type="ECO:0000256" key="5">
    <source>
        <dbReference type="HAMAP-Rule" id="MF_01629"/>
    </source>
</evidence>
<dbReference type="Pfam" id="PF01243">
    <property type="entry name" value="PNPOx_N"/>
    <property type="match status" value="1"/>
</dbReference>
<comment type="subunit">
    <text evidence="5">Homodimer.</text>
</comment>
<keyword evidence="3 5" id="KW-0288">FMN</keyword>
<dbReference type="RefSeq" id="WP_284723606.1">
    <property type="nucleotide sequence ID" value="NZ_BSND01000013.1"/>
</dbReference>
<sequence length="215" mass="24849">MDDELGLSDIRTSYQKGSLEEQKSADEPLSQFKAWLAEALDKDVNEANAMTLATVGEHGRPSSRPVLIKGFDEKGLVWFTNYLSRKGHHLAINPFASLQFFWPELERVIRIEGKVEKLEPVESDRYFASRPLTHRIGAWASPQSQVIDNRKVIVEQAAKYALKYGLTPPRPEHWGGYRLVPDYWQFWQGRQSRLHDRISYKLSADNQWIKQRLAP</sequence>
<comment type="catalytic activity">
    <reaction evidence="5">
        <text>pyridoxine 5'-phosphate + O2 = pyridoxal 5'-phosphate + H2O2</text>
        <dbReference type="Rhea" id="RHEA:15149"/>
        <dbReference type="ChEBI" id="CHEBI:15379"/>
        <dbReference type="ChEBI" id="CHEBI:16240"/>
        <dbReference type="ChEBI" id="CHEBI:58589"/>
        <dbReference type="ChEBI" id="CHEBI:597326"/>
        <dbReference type="EC" id="1.4.3.5"/>
    </reaction>
</comment>
<keyword evidence="9" id="KW-1185">Reference proteome</keyword>
<dbReference type="PANTHER" id="PTHR10851:SF0">
    <property type="entry name" value="PYRIDOXINE-5'-PHOSPHATE OXIDASE"/>
    <property type="match status" value="1"/>
</dbReference>
<evidence type="ECO:0000256" key="1">
    <source>
        <dbReference type="ARBA" id="ARBA00007301"/>
    </source>
</evidence>
<feature type="binding site" evidence="5">
    <location>
        <position position="126"/>
    </location>
    <ligand>
        <name>substrate</name>
    </ligand>
</feature>
<feature type="binding site" evidence="5">
    <location>
        <position position="197"/>
    </location>
    <ligand>
        <name>FMN</name>
        <dbReference type="ChEBI" id="CHEBI:58210"/>
    </ligand>
</feature>
<name>A0ABQ5TX68_9GAMM</name>
<comment type="pathway">
    <text evidence="5">Cofactor metabolism; pyridoxal 5'-phosphate salvage; pyridoxal 5'-phosphate from pyridoxamine 5'-phosphate: step 1/1.</text>
</comment>
<accession>A0ABQ5TX68</accession>
<comment type="function">
    <text evidence="5">Catalyzes the oxidation of either pyridoxine 5'-phosphate (PNP) or pyridoxamine 5'-phosphate (PMP) into pyridoxal 5'-phosphate (PLP).</text>
</comment>
<feature type="binding site" evidence="5">
    <location>
        <begin position="143"/>
        <end position="144"/>
    </location>
    <ligand>
        <name>FMN</name>
        <dbReference type="ChEBI" id="CHEBI:58210"/>
    </ligand>
</feature>
<reference evidence="8" key="1">
    <citation type="journal article" date="2014" name="Int. J. Syst. Evol. Microbiol.">
        <title>Complete genome of a new Firmicutes species belonging to the dominant human colonic microbiota ('Ruminococcus bicirculans') reveals two chromosomes and a selective capacity to utilize plant glucans.</title>
        <authorList>
            <consortium name="NISC Comparative Sequencing Program"/>
            <person name="Wegmann U."/>
            <person name="Louis P."/>
            <person name="Goesmann A."/>
            <person name="Henrissat B."/>
            <person name="Duncan S.H."/>
            <person name="Flint H.J."/>
        </authorList>
    </citation>
    <scope>NUCLEOTIDE SEQUENCE</scope>
    <source>
        <strain evidence="8">NBRC 102424</strain>
    </source>
</reference>
<keyword evidence="2 5" id="KW-0285">Flavoprotein</keyword>
<feature type="binding site" evidence="5">
    <location>
        <begin position="64"/>
        <end position="69"/>
    </location>
    <ligand>
        <name>FMN</name>
        <dbReference type="ChEBI" id="CHEBI:58210"/>
    </ligand>
</feature>
<protein>
    <recommendedName>
        <fullName evidence="5">Pyridoxine/pyridoxamine 5'-phosphate oxidase</fullName>
        <ecNumber evidence="5">1.4.3.5</ecNumber>
    </recommendedName>
    <alternativeName>
        <fullName evidence="5">PNP/PMP oxidase</fullName>
        <shortName evidence="5">PNPOx</shortName>
    </alternativeName>
    <alternativeName>
        <fullName evidence="5">Pyridoxal 5'-phosphate synthase</fullName>
    </alternativeName>
</protein>
<feature type="binding site" evidence="5">
    <location>
        <position position="130"/>
    </location>
    <ligand>
        <name>substrate</name>
    </ligand>
</feature>
<dbReference type="InterPro" id="IPR019576">
    <property type="entry name" value="Pyridoxamine_oxidase_dimer_C"/>
</dbReference>
<dbReference type="NCBIfam" id="NF004231">
    <property type="entry name" value="PRK05679.1"/>
    <property type="match status" value="1"/>
</dbReference>
<feature type="binding site" evidence="5">
    <location>
        <position position="86"/>
    </location>
    <ligand>
        <name>FMN</name>
        <dbReference type="ChEBI" id="CHEBI:58210"/>
    </ligand>
</feature>
<proteinExistence type="inferred from homology"/>
<evidence type="ECO:0000259" key="6">
    <source>
        <dbReference type="Pfam" id="PF01243"/>
    </source>
</evidence>
<dbReference type="NCBIfam" id="TIGR00558">
    <property type="entry name" value="pdxH"/>
    <property type="match status" value="1"/>
</dbReference>
<feature type="binding site" evidence="5">
    <location>
        <position position="85"/>
    </location>
    <ligand>
        <name>FMN</name>
        <dbReference type="ChEBI" id="CHEBI:58210"/>
    </ligand>
</feature>
<evidence type="ECO:0000313" key="8">
    <source>
        <dbReference type="EMBL" id="GLQ00772.1"/>
    </source>
</evidence>
<evidence type="ECO:0000256" key="3">
    <source>
        <dbReference type="ARBA" id="ARBA00022643"/>
    </source>
</evidence>
<feature type="binding site" evidence="5">
    <location>
        <begin position="79"/>
        <end position="80"/>
    </location>
    <ligand>
        <name>FMN</name>
        <dbReference type="ChEBI" id="CHEBI:58210"/>
    </ligand>
</feature>
<gene>
    <name evidence="5 8" type="primary">pdxH</name>
    <name evidence="8" type="ORF">GCM10007891_26250</name>
</gene>
<feature type="binding site" evidence="5">
    <location>
        <begin position="193"/>
        <end position="195"/>
    </location>
    <ligand>
        <name>substrate</name>
    </ligand>
</feature>
<feature type="binding site" evidence="5">
    <location>
        <position position="187"/>
    </location>
    <ligand>
        <name>FMN</name>
        <dbReference type="ChEBI" id="CHEBI:58210"/>
    </ligand>
</feature>
<feature type="domain" description="Pyridoxamine 5'-phosphate oxidase N-terminal" evidence="6">
    <location>
        <begin position="37"/>
        <end position="159"/>
    </location>
</feature>
<reference evidence="8" key="2">
    <citation type="submission" date="2023-01" db="EMBL/GenBank/DDBJ databases">
        <title>Draft genome sequence of Methylophaga thalassica strain NBRC 102424.</title>
        <authorList>
            <person name="Sun Q."/>
            <person name="Mori K."/>
        </authorList>
    </citation>
    <scope>NUCLEOTIDE SEQUENCE</scope>
    <source>
        <strain evidence="8">NBRC 102424</strain>
    </source>
</reference>
<comment type="caution">
    <text evidence="8">The sequence shown here is derived from an EMBL/GenBank/DDBJ whole genome shotgun (WGS) entry which is preliminary data.</text>
</comment>
<comment type="similarity">
    <text evidence="1 5">Belongs to the pyridoxamine 5'-phosphate oxidase family.</text>
</comment>
<dbReference type="InterPro" id="IPR000659">
    <property type="entry name" value="Pyridox_Oxase"/>
</dbReference>
<dbReference type="SUPFAM" id="SSF50475">
    <property type="entry name" value="FMN-binding split barrel"/>
    <property type="match status" value="1"/>
</dbReference>
<feature type="binding site" evidence="5">
    <location>
        <position position="69"/>
    </location>
    <ligand>
        <name>substrate</name>
    </ligand>
</feature>
<dbReference type="EMBL" id="BSND01000013">
    <property type="protein sequence ID" value="GLQ00772.1"/>
    <property type="molecule type" value="Genomic_DNA"/>
</dbReference>
<dbReference type="Gene3D" id="2.30.110.10">
    <property type="entry name" value="Electron Transport, Fmn-binding Protein, Chain A"/>
    <property type="match status" value="1"/>
</dbReference>
<comment type="pathway">
    <text evidence="5">Cofactor metabolism; pyridoxal 5'-phosphate salvage; pyridoxal 5'-phosphate from pyridoxine 5'-phosphate: step 1/1.</text>
</comment>
<feature type="domain" description="Pyridoxine 5'-phosphate oxidase dimerisation C-terminal" evidence="7">
    <location>
        <begin position="174"/>
        <end position="215"/>
    </location>
</feature>
<dbReference type="Proteomes" id="UP001161423">
    <property type="component" value="Unassembled WGS sequence"/>
</dbReference>
<dbReference type="HAMAP" id="MF_01629">
    <property type="entry name" value="PdxH"/>
    <property type="match status" value="1"/>
</dbReference>
<comment type="cofactor">
    <cofactor evidence="5">
        <name>FMN</name>
        <dbReference type="ChEBI" id="CHEBI:58210"/>
    </cofactor>
    <text evidence="5">Binds 1 FMN per subunit.</text>
</comment>
<keyword evidence="5" id="KW-0664">Pyridoxine biosynthesis</keyword>
<evidence type="ECO:0000259" key="7">
    <source>
        <dbReference type="Pfam" id="PF10590"/>
    </source>
</evidence>
<evidence type="ECO:0000256" key="4">
    <source>
        <dbReference type="ARBA" id="ARBA00023002"/>
    </source>
</evidence>
<keyword evidence="4 5" id="KW-0560">Oxidoreductase</keyword>